<reference evidence="1 2" key="1">
    <citation type="submission" date="2015-12" db="EMBL/GenBank/DDBJ databases">
        <title>Draft Genome Sequence of Olsenella scatoligenes SK9K4T; a Producer of 3-Methylindole- (skatole) and 4-Methylphenol- (p-cresol) Isolated from Pig Feces.</title>
        <authorList>
            <person name="Li X."/>
            <person name="Borg B."/>
            <person name="Canibe N."/>
        </authorList>
    </citation>
    <scope>NUCLEOTIDE SEQUENCE [LARGE SCALE GENOMIC DNA]</scope>
    <source>
        <strain evidence="1 2">SK9K4</strain>
    </source>
</reference>
<dbReference type="STRING" id="1299998.AUL39_03355"/>
<name>A0A117J517_TRASO</name>
<keyword evidence="2" id="KW-1185">Reference proteome</keyword>
<dbReference type="EMBL" id="LOJF01000001">
    <property type="protein sequence ID" value="KUH59368.1"/>
    <property type="molecule type" value="Genomic_DNA"/>
</dbReference>
<comment type="caution">
    <text evidence="1">The sequence shown here is derived from an EMBL/GenBank/DDBJ whole genome shotgun (WGS) entry which is preliminary data.</text>
</comment>
<evidence type="ECO:0008006" key="3">
    <source>
        <dbReference type="Google" id="ProtNLM"/>
    </source>
</evidence>
<proteinExistence type="predicted"/>
<evidence type="ECO:0000313" key="2">
    <source>
        <dbReference type="Proteomes" id="UP000054078"/>
    </source>
</evidence>
<dbReference type="OrthoDB" id="2083881at2"/>
<dbReference type="AlphaFoldDB" id="A0A117J517"/>
<protein>
    <recommendedName>
        <fullName evidence="3">pEK499-p136 HEPN domain-containing protein</fullName>
    </recommendedName>
</protein>
<dbReference type="RefSeq" id="WP_059053595.1">
    <property type="nucleotide sequence ID" value="NZ_LOJF01000001.1"/>
</dbReference>
<sequence length="191" mass="21646">MAKEKSQWTVQTQHEYQMPSRILLFEDFSTIVPFYLYRAAPANVSTLSWDIPSVLGSEGMSLLYVRMMGERMQSFRGTTSVARESGWASEKKLADQNLAFDEEKGLFYQGSKRLDDSTDYSDTFDSLLRHIRNAVAHGRMRKEGEFLLLEDSNGKSTDAKGNPKPLTARLVVRPSTLTHWARLIEDACAQA</sequence>
<organism evidence="1 2">
    <name type="scientific">Tractidigestivibacter scatoligenes</name>
    <name type="common">Olsenella scatoligenes</name>
    <dbReference type="NCBI Taxonomy" id="1299998"/>
    <lineage>
        <taxon>Bacteria</taxon>
        <taxon>Bacillati</taxon>
        <taxon>Actinomycetota</taxon>
        <taxon>Coriobacteriia</taxon>
        <taxon>Coriobacteriales</taxon>
        <taxon>Atopobiaceae</taxon>
        <taxon>Tractidigestivibacter</taxon>
    </lineage>
</organism>
<accession>A0A117J517</accession>
<evidence type="ECO:0000313" key="1">
    <source>
        <dbReference type="EMBL" id="KUH59368.1"/>
    </source>
</evidence>
<dbReference type="Proteomes" id="UP000054078">
    <property type="component" value="Unassembled WGS sequence"/>
</dbReference>
<gene>
    <name evidence="1" type="ORF">AUL39_03355</name>
</gene>